<dbReference type="Proteomes" id="UP000280296">
    <property type="component" value="Unassembled WGS sequence"/>
</dbReference>
<name>A0A432MHV7_9BACT</name>
<dbReference type="PANTHER" id="PTHR30487:SF0">
    <property type="entry name" value="PREPILIN LEADER PEPTIDASE_N-METHYLTRANSFERASE-RELATED"/>
    <property type="match status" value="1"/>
</dbReference>
<dbReference type="GO" id="GO:0004190">
    <property type="term" value="F:aspartic-type endopeptidase activity"/>
    <property type="evidence" value="ECO:0007669"/>
    <property type="project" value="InterPro"/>
</dbReference>
<dbReference type="EMBL" id="RYZH01000030">
    <property type="protein sequence ID" value="RUL86724.1"/>
    <property type="molecule type" value="Genomic_DNA"/>
</dbReference>
<keyword evidence="2" id="KW-0472">Membrane</keyword>
<dbReference type="OrthoDB" id="5508079at2"/>
<keyword evidence="2" id="KW-1133">Transmembrane helix</keyword>
<evidence type="ECO:0000256" key="2">
    <source>
        <dbReference type="SAM" id="Phobius"/>
    </source>
</evidence>
<dbReference type="AlphaFoldDB" id="A0A432MHV7"/>
<keyword evidence="5" id="KW-1185">Reference proteome</keyword>
<feature type="domain" description="Prepilin type IV endopeptidase peptidase" evidence="3">
    <location>
        <begin position="12"/>
        <end position="114"/>
    </location>
</feature>
<organism evidence="4 5">
    <name type="scientific">Tautonia sociabilis</name>
    <dbReference type="NCBI Taxonomy" id="2080755"/>
    <lineage>
        <taxon>Bacteria</taxon>
        <taxon>Pseudomonadati</taxon>
        <taxon>Planctomycetota</taxon>
        <taxon>Planctomycetia</taxon>
        <taxon>Isosphaerales</taxon>
        <taxon>Isosphaeraceae</taxon>
        <taxon>Tautonia</taxon>
    </lineage>
</organism>
<dbReference type="InterPro" id="IPR000045">
    <property type="entry name" value="Prepilin_IV_endopep_pep"/>
</dbReference>
<dbReference type="GO" id="GO:0005886">
    <property type="term" value="C:plasma membrane"/>
    <property type="evidence" value="ECO:0007669"/>
    <property type="project" value="TreeGrafter"/>
</dbReference>
<dbReference type="InterPro" id="IPR050882">
    <property type="entry name" value="Prepilin_peptidase/N-MTase"/>
</dbReference>
<feature type="transmembrane region" description="Helical" evidence="2">
    <location>
        <begin position="55"/>
        <end position="77"/>
    </location>
</feature>
<reference evidence="4 5" key="1">
    <citation type="submission" date="2018-12" db="EMBL/GenBank/DDBJ databases">
        <authorList>
            <person name="Toschakov S.V."/>
        </authorList>
    </citation>
    <scope>NUCLEOTIDE SEQUENCE [LARGE SCALE GENOMIC DNA]</scope>
    <source>
        <strain evidence="4 5">GM2012</strain>
    </source>
</reference>
<dbReference type="Gene3D" id="1.20.120.1220">
    <property type="match status" value="1"/>
</dbReference>
<evidence type="ECO:0000256" key="1">
    <source>
        <dbReference type="ARBA" id="ARBA00005801"/>
    </source>
</evidence>
<comment type="caution">
    <text evidence="4">The sequence shown here is derived from an EMBL/GenBank/DDBJ whole genome shotgun (WGS) entry which is preliminary data.</text>
</comment>
<evidence type="ECO:0000259" key="3">
    <source>
        <dbReference type="Pfam" id="PF01478"/>
    </source>
</evidence>
<dbReference type="PANTHER" id="PTHR30487">
    <property type="entry name" value="TYPE 4 PREPILIN-LIKE PROTEINS LEADER PEPTIDE-PROCESSING ENZYME"/>
    <property type="match status" value="1"/>
</dbReference>
<gene>
    <name evidence="4" type="ORF">TsocGM_15575</name>
</gene>
<dbReference type="GO" id="GO:0006465">
    <property type="term" value="P:signal peptide processing"/>
    <property type="evidence" value="ECO:0007669"/>
    <property type="project" value="TreeGrafter"/>
</dbReference>
<evidence type="ECO:0000313" key="5">
    <source>
        <dbReference type="Proteomes" id="UP000280296"/>
    </source>
</evidence>
<reference evidence="4 5" key="2">
    <citation type="submission" date="2019-01" db="EMBL/GenBank/DDBJ databases">
        <title>Tautonia sociabilis, a novel thermotolerant planctomycete of Isosphaeraceae family, isolated from a 4000 m deep subterranean habitat.</title>
        <authorList>
            <person name="Kovaleva O.L."/>
            <person name="Elcheninov A.G."/>
            <person name="Van Heerden E."/>
            <person name="Toshchakov S.V."/>
            <person name="Novikov A."/>
            <person name="Bonch-Osmolovskaya E.A."/>
            <person name="Kublanov I.V."/>
        </authorList>
    </citation>
    <scope>NUCLEOTIDE SEQUENCE [LARGE SCALE GENOMIC DNA]</scope>
    <source>
        <strain evidence="4 5">GM2012</strain>
    </source>
</reference>
<proteinExistence type="inferred from homology"/>
<evidence type="ECO:0000313" key="4">
    <source>
        <dbReference type="EMBL" id="RUL86724.1"/>
    </source>
</evidence>
<dbReference type="RefSeq" id="WP_126726386.1">
    <property type="nucleotide sequence ID" value="NZ_RYZH01000030.1"/>
</dbReference>
<sequence length="181" mass="19043">MTFTLPIGAAWVVSAAMTYGAWIDGKERRVPNWLTLPMALCGLSFWAGKAGAEGLVWSALGLVVGLVFLGLLFWYGGVGGGDVKLFAGFGAWVGPSVALNALAAGAIVGGIMALAMVAQSGQWGRHWRTAREIVQEIATVRHPDKVSELAAARKPTLRLLPYGVPLTIGSVGYLAWSGLLH</sequence>
<comment type="similarity">
    <text evidence="1">Belongs to the peptidase A24 family.</text>
</comment>
<feature type="transmembrane region" description="Helical" evidence="2">
    <location>
        <begin position="159"/>
        <end position="176"/>
    </location>
</feature>
<dbReference type="Pfam" id="PF01478">
    <property type="entry name" value="Peptidase_A24"/>
    <property type="match status" value="1"/>
</dbReference>
<feature type="transmembrane region" description="Helical" evidence="2">
    <location>
        <begin position="97"/>
        <end position="118"/>
    </location>
</feature>
<accession>A0A432MHV7</accession>
<protein>
    <submittedName>
        <fullName evidence="4">Prepilin peptidase</fullName>
    </submittedName>
</protein>
<keyword evidence="2" id="KW-0812">Transmembrane</keyword>